<proteinExistence type="predicted"/>
<gene>
    <name evidence="3" type="ORF">CHL78_011220</name>
</gene>
<dbReference type="InterPro" id="IPR004341">
    <property type="entry name" value="CAT_RNA-bd_dom"/>
</dbReference>
<dbReference type="PANTHER" id="PTHR30185:SF15">
    <property type="entry name" value="CRYPTIC BETA-GLUCOSIDE BGL OPERON ANTITERMINATOR"/>
    <property type="match status" value="1"/>
</dbReference>
<dbReference type="Proteomes" id="UP000215694">
    <property type="component" value="Unassembled WGS sequence"/>
</dbReference>
<dbReference type="InterPro" id="IPR036634">
    <property type="entry name" value="PRD_sf"/>
</dbReference>
<dbReference type="Gene3D" id="2.30.24.10">
    <property type="entry name" value="CAT RNA-binding domain"/>
    <property type="match status" value="1"/>
</dbReference>
<dbReference type="InterPro" id="IPR050661">
    <property type="entry name" value="BglG_antiterminators"/>
</dbReference>
<dbReference type="Pfam" id="PF00874">
    <property type="entry name" value="PRD"/>
    <property type="match status" value="2"/>
</dbReference>
<dbReference type="Gene3D" id="1.10.1790.10">
    <property type="entry name" value="PRD domain"/>
    <property type="match status" value="2"/>
</dbReference>
<dbReference type="SMART" id="SM01061">
    <property type="entry name" value="CAT_RBD"/>
    <property type="match status" value="1"/>
</dbReference>
<dbReference type="GO" id="GO:0006355">
    <property type="term" value="P:regulation of DNA-templated transcription"/>
    <property type="evidence" value="ECO:0007669"/>
    <property type="project" value="InterPro"/>
</dbReference>
<protein>
    <submittedName>
        <fullName evidence="3">PRD domain-containing protein</fullName>
    </submittedName>
</protein>
<sequence length="279" mass="32911">MKIEKILNNNAFISFDENGAEVIVMGKGIAFGKKTGQDAELVKGYKIFSNSDKGLNQRFKKIISDIPEEYMKITEQVVIVLEKEYDKKINDVIYVSLTEHIHGAIERYKQGIQLKNPMLMDIKRLFRDEYEVSKQALDSIEEQFSISFDEDEAGYIAQHIINAELNDNMTDVVNIAKIMQEILNVIKYTYRMEFDEESIFYYRFVTHLKFFAQRIFNKSIYEDDNEEIFEVFKDKYIDSYKCVLKIKDLIEKSYEYCLSKDEQLYLMIHIERITTKAGI</sequence>
<feature type="domain" description="PRD" evidence="2">
    <location>
        <begin position="171"/>
        <end position="279"/>
    </location>
</feature>
<dbReference type="SUPFAM" id="SSF63520">
    <property type="entry name" value="PTS-regulatory domain, PRD"/>
    <property type="match status" value="2"/>
</dbReference>
<dbReference type="PROSITE" id="PS51372">
    <property type="entry name" value="PRD_2"/>
    <property type="match status" value="2"/>
</dbReference>
<name>A0A371J2M0_9FIRM</name>
<keyword evidence="4" id="KW-1185">Reference proteome</keyword>
<evidence type="ECO:0000313" key="4">
    <source>
        <dbReference type="Proteomes" id="UP000215694"/>
    </source>
</evidence>
<dbReference type="GO" id="GO:0003723">
    <property type="term" value="F:RNA binding"/>
    <property type="evidence" value="ECO:0007669"/>
    <property type="project" value="InterPro"/>
</dbReference>
<feature type="domain" description="PRD" evidence="2">
    <location>
        <begin position="65"/>
        <end position="170"/>
    </location>
</feature>
<dbReference type="SUPFAM" id="SSF50151">
    <property type="entry name" value="SacY-like RNA-binding domain"/>
    <property type="match status" value="1"/>
</dbReference>
<dbReference type="EMBL" id="NOJY02000017">
    <property type="protein sequence ID" value="RDY27030.1"/>
    <property type="molecule type" value="Genomic_DNA"/>
</dbReference>
<evidence type="ECO:0000259" key="2">
    <source>
        <dbReference type="PROSITE" id="PS51372"/>
    </source>
</evidence>
<dbReference type="OrthoDB" id="9813552at2"/>
<dbReference type="PANTHER" id="PTHR30185">
    <property type="entry name" value="CRYPTIC BETA-GLUCOSIDE BGL OPERON ANTITERMINATOR"/>
    <property type="match status" value="1"/>
</dbReference>
<dbReference type="InterPro" id="IPR036650">
    <property type="entry name" value="CAT_RNA-bd_dom_sf"/>
</dbReference>
<evidence type="ECO:0000313" key="3">
    <source>
        <dbReference type="EMBL" id="RDY27030.1"/>
    </source>
</evidence>
<dbReference type="AlphaFoldDB" id="A0A371J2M0"/>
<dbReference type="RefSeq" id="WP_094365981.1">
    <property type="nucleotide sequence ID" value="NZ_NOJY02000017.1"/>
</dbReference>
<reference evidence="3 4" key="1">
    <citation type="journal article" date="2017" name="Genome Announc.">
        <title>Draft Genome Sequence of Romboutsia weinsteinii sp. nov. Strain CCRI-19649(T) Isolated from Surface Water.</title>
        <authorList>
            <person name="Maheux A.F."/>
            <person name="Boudreau D.K."/>
            <person name="Berube E."/>
            <person name="Boissinot M."/>
            <person name="Cantin P."/>
            <person name="Raymond F."/>
            <person name="Corbeil J."/>
            <person name="Omar R.F."/>
            <person name="Bergeron M.G."/>
        </authorList>
    </citation>
    <scope>NUCLEOTIDE SEQUENCE [LARGE SCALE GENOMIC DNA]</scope>
    <source>
        <strain evidence="3 4">CCRI-19649</strain>
    </source>
</reference>
<evidence type="ECO:0000256" key="1">
    <source>
        <dbReference type="ARBA" id="ARBA00022737"/>
    </source>
</evidence>
<organism evidence="3 4">
    <name type="scientific">Romboutsia weinsteinii</name>
    <dbReference type="NCBI Taxonomy" id="2020949"/>
    <lineage>
        <taxon>Bacteria</taxon>
        <taxon>Bacillati</taxon>
        <taxon>Bacillota</taxon>
        <taxon>Clostridia</taxon>
        <taxon>Peptostreptococcales</taxon>
        <taxon>Peptostreptococcaceae</taxon>
        <taxon>Romboutsia</taxon>
    </lineage>
</organism>
<dbReference type="InterPro" id="IPR011608">
    <property type="entry name" value="PRD"/>
</dbReference>
<comment type="caution">
    <text evidence="3">The sequence shown here is derived from an EMBL/GenBank/DDBJ whole genome shotgun (WGS) entry which is preliminary data.</text>
</comment>
<keyword evidence="1" id="KW-0677">Repeat</keyword>
<dbReference type="NCBIfam" id="NF046042">
    <property type="entry name" value="LicT"/>
    <property type="match status" value="1"/>
</dbReference>
<dbReference type="Pfam" id="PF03123">
    <property type="entry name" value="CAT_RBD"/>
    <property type="match status" value="1"/>
</dbReference>
<accession>A0A371J2M0</accession>